<name>A0A1X2G414_9FUNG</name>
<dbReference type="PROSITE" id="PS51733">
    <property type="entry name" value="BPL_LPL_CATALYTIC"/>
    <property type="match status" value="1"/>
</dbReference>
<keyword evidence="6" id="KW-0012">Acyltransferase</keyword>
<keyword evidence="11" id="KW-1185">Reference proteome</keyword>
<evidence type="ECO:0000256" key="6">
    <source>
        <dbReference type="ARBA" id="ARBA00023315"/>
    </source>
</evidence>
<dbReference type="HAMAP" id="MF_00013">
    <property type="entry name" value="LipB"/>
    <property type="match status" value="1"/>
</dbReference>
<evidence type="ECO:0000256" key="8">
    <source>
        <dbReference type="ARBA" id="ARBA00033331"/>
    </source>
</evidence>
<dbReference type="STRING" id="101127.A0A1X2G414"/>
<dbReference type="UniPathway" id="UPA00538">
    <property type="reaction ID" value="UER00592"/>
</dbReference>
<dbReference type="FunFam" id="3.30.930.10:FF:000035">
    <property type="entry name" value="Putative lipoyltransferase 2, mitochondrial"/>
    <property type="match status" value="1"/>
</dbReference>
<evidence type="ECO:0000256" key="1">
    <source>
        <dbReference type="ARBA" id="ARBA00004173"/>
    </source>
</evidence>
<evidence type="ECO:0000259" key="9">
    <source>
        <dbReference type="PROSITE" id="PS51733"/>
    </source>
</evidence>
<dbReference type="InterPro" id="IPR045864">
    <property type="entry name" value="aa-tRNA-synth_II/BPL/LPL"/>
</dbReference>
<evidence type="ECO:0000256" key="5">
    <source>
        <dbReference type="ARBA" id="ARBA00022679"/>
    </source>
</evidence>
<dbReference type="GO" id="GO:0005739">
    <property type="term" value="C:mitochondrion"/>
    <property type="evidence" value="ECO:0007669"/>
    <property type="project" value="UniProtKB-SubCell"/>
</dbReference>
<evidence type="ECO:0000256" key="7">
    <source>
        <dbReference type="ARBA" id="ARBA00030797"/>
    </source>
</evidence>
<sequence>MLRLAACPGQFTRSLTTSCAAATSRAIRSEPIGYIVLPNHVKYDTGLALQSQLVQRRHRWNAQLKQDPAQASEPLDIIVFLQHTPTFTAGRRIRGATGEAERLNAAGADYVETMRGGQVTFHGPGQLVAYPILDVRDYKLSVRCYVSRLEKTVIDTCKQFGVNTNTTKHTGVWVGEDHKIAAFGVHVQRYVTSHGLALNCNVDLDWYSKIIPCGLPEKQVTSLSDQLGRSVPVDETVPAMVRSFETLFGKPLVPVALEDLSLLD</sequence>
<dbReference type="PANTHER" id="PTHR10993">
    <property type="entry name" value="OCTANOYLTRANSFERASE"/>
    <property type="match status" value="1"/>
</dbReference>
<evidence type="ECO:0000313" key="11">
    <source>
        <dbReference type="Proteomes" id="UP000242146"/>
    </source>
</evidence>
<dbReference type="PROSITE" id="PS01313">
    <property type="entry name" value="LIPB"/>
    <property type="match status" value="1"/>
</dbReference>
<dbReference type="Proteomes" id="UP000242146">
    <property type="component" value="Unassembled WGS sequence"/>
</dbReference>
<dbReference type="Pfam" id="PF21948">
    <property type="entry name" value="LplA-B_cat"/>
    <property type="match status" value="1"/>
</dbReference>
<keyword evidence="5 10" id="KW-0808">Transferase</keyword>
<accession>A0A1X2G414</accession>
<dbReference type="NCBIfam" id="NF010925">
    <property type="entry name" value="PRK14345.1"/>
    <property type="match status" value="1"/>
</dbReference>
<dbReference type="InterPro" id="IPR004143">
    <property type="entry name" value="BPL_LPL_catalytic"/>
</dbReference>
<dbReference type="NCBIfam" id="TIGR00214">
    <property type="entry name" value="lipB"/>
    <property type="match status" value="1"/>
</dbReference>
<dbReference type="PANTHER" id="PTHR10993:SF7">
    <property type="entry name" value="LIPOYLTRANSFERASE 2, MITOCHONDRIAL-RELATED"/>
    <property type="match status" value="1"/>
</dbReference>
<comment type="subcellular location">
    <subcellularLocation>
        <location evidence="1">Mitochondrion</location>
    </subcellularLocation>
</comment>
<feature type="domain" description="BPL/LPL catalytic" evidence="9">
    <location>
        <begin position="72"/>
        <end position="252"/>
    </location>
</feature>
<comment type="similarity">
    <text evidence="3">Belongs to the LipB family.</text>
</comment>
<dbReference type="CDD" id="cd16444">
    <property type="entry name" value="LipB"/>
    <property type="match status" value="1"/>
</dbReference>
<reference evidence="10 11" key="1">
    <citation type="submission" date="2016-07" db="EMBL/GenBank/DDBJ databases">
        <title>Pervasive Adenine N6-methylation of Active Genes in Fungi.</title>
        <authorList>
            <consortium name="DOE Joint Genome Institute"/>
            <person name="Mondo S.J."/>
            <person name="Dannebaum R.O."/>
            <person name="Kuo R.C."/>
            <person name="Labutti K."/>
            <person name="Haridas S."/>
            <person name="Kuo A."/>
            <person name="Salamov A."/>
            <person name="Ahrendt S.R."/>
            <person name="Lipzen A."/>
            <person name="Sullivan W."/>
            <person name="Andreopoulos W.B."/>
            <person name="Clum A."/>
            <person name="Lindquist E."/>
            <person name="Daum C."/>
            <person name="Ramamoorthy G.K."/>
            <person name="Gryganskyi A."/>
            <person name="Culley D."/>
            <person name="Magnuson J.K."/>
            <person name="James T.Y."/>
            <person name="O'Malley M.A."/>
            <person name="Stajich J.E."/>
            <person name="Spatafora J.W."/>
            <person name="Visel A."/>
            <person name="Grigoriev I.V."/>
        </authorList>
    </citation>
    <scope>NUCLEOTIDE SEQUENCE [LARGE SCALE GENOMIC DNA]</scope>
    <source>
        <strain evidence="10 11">NRRL 3301</strain>
    </source>
</reference>
<evidence type="ECO:0000256" key="4">
    <source>
        <dbReference type="ARBA" id="ARBA00012334"/>
    </source>
</evidence>
<dbReference type="GO" id="GO:0033819">
    <property type="term" value="F:lipoyl(octanoyl) transferase activity"/>
    <property type="evidence" value="ECO:0007669"/>
    <property type="project" value="UniProtKB-EC"/>
</dbReference>
<dbReference type="Gene3D" id="3.30.930.10">
    <property type="entry name" value="Bira Bifunctional Protein, Domain 2"/>
    <property type="match status" value="1"/>
</dbReference>
<dbReference type="InterPro" id="IPR000544">
    <property type="entry name" value="Octanoyltransferase"/>
</dbReference>
<proteinExistence type="inferred from homology"/>
<evidence type="ECO:0000256" key="3">
    <source>
        <dbReference type="ARBA" id="ARBA00007907"/>
    </source>
</evidence>
<protein>
    <recommendedName>
        <fullName evidence="4">lipoyl(octanoyl) transferase</fullName>
        <ecNumber evidence="4">2.3.1.181</ecNumber>
    </recommendedName>
    <alternativeName>
        <fullName evidence="7">Lipoate-protein ligase B</fullName>
    </alternativeName>
    <alternativeName>
        <fullName evidence="8">Lipoyl/octanoyl transferase</fullName>
    </alternativeName>
</protein>
<dbReference type="GO" id="GO:0009249">
    <property type="term" value="P:protein lipoylation"/>
    <property type="evidence" value="ECO:0007669"/>
    <property type="project" value="InterPro"/>
</dbReference>
<evidence type="ECO:0000256" key="2">
    <source>
        <dbReference type="ARBA" id="ARBA00004821"/>
    </source>
</evidence>
<comment type="caution">
    <text evidence="10">The sequence shown here is derived from an EMBL/GenBank/DDBJ whole genome shotgun (WGS) entry which is preliminary data.</text>
</comment>
<evidence type="ECO:0000313" key="10">
    <source>
        <dbReference type="EMBL" id="ORX44258.1"/>
    </source>
</evidence>
<dbReference type="OrthoDB" id="19908at2759"/>
<organism evidence="10 11">
    <name type="scientific">Hesseltinella vesiculosa</name>
    <dbReference type="NCBI Taxonomy" id="101127"/>
    <lineage>
        <taxon>Eukaryota</taxon>
        <taxon>Fungi</taxon>
        <taxon>Fungi incertae sedis</taxon>
        <taxon>Mucoromycota</taxon>
        <taxon>Mucoromycotina</taxon>
        <taxon>Mucoromycetes</taxon>
        <taxon>Mucorales</taxon>
        <taxon>Cunninghamellaceae</taxon>
        <taxon>Hesseltinella</taxon>
    </lineage>
</organism>
<dbReference type="EMBL" id="MCGT01000049">
    <property type="protein sequence ID" value="ORX44258.1"/>
    <property type="molecule type" value="Genomic_DNA"/>
</dbReference>
<dbReference type="EC" id="2.3.1.181" evidence="4"/>
<comment type="pathway">
    <text evidence="2">Protein modification; protein lipoylation via endogenous pathway; protein N(6)-(lipoyl)lysine from octanoyl-[acyl-carrier-protein]: step 1/2.</text>
</comment>
<dbReference type="AlphaFoldDB" id="A0A1X2G414"/>
<dbReference type="InterPro" id="IPR020605">
    <property type="entry name" value="Octanoyltransferase_CS"/>
</dbReference>
<gene>
    <name evidence="10" type="ORF">DM01DRAFT_1340446</name>
</gene>
<dbReference type="SUPFAM" id="SSF55681">
    <property type="entry name" value="Class II aaRS and biotin synthetases"/>
    <property type="match status" value="1"/>
</dbReference>